<gene>
    <name evidence="1" type="ORF">Lalb_Chr22g0361021</name>
</gene>
<comment type="caution">
    <text evidence="1">The sequence shown here is derived from an EMBL/GenBank/DDBJ whole genome shotgun (WGS) entry which is preliminary data.</text>
</comment>
<accession>A0A6A4NN00</accession>
<dbReference type="PANTHER" id="PTHR43319:SF3">
    <property type="entry name" value="BETA-LACTAMASE-RELATED DOMAIN-CONTAINING PROTEIN"/>
    <property type="match status" value="1"/>
</dbReference>
<dbReference type="Gene3D" id="3.40.710.10">
    <property type="entry name" value="DD-peptidase/beta-lactamase superfamily"/>
    <property type="match status" value="1"/>
</dbReference>
<dbReference type="OrthoDB" id="427480at2759"/>
<evidence type="ECO:0000313" key="1">
    <source>
        <dbReference type="EMBL" id="KAE9588954.1"/>
    </source>
</evidence>
<dbReference type="SUPFAM" id="SSF56601">
    <property type="entry name" value="beta-lactamase/transpeptidase-like"/>
    <property type="match status" value="1"/>
</dbReference>
<proteinExistence type="predicted"/>
<dbReference type="Proteomes" id="UP000447434">
    <property type="component" value="Chromosome 22"/>
</dbReference>
<name>A0A6A4NN00_LUPAL</name>
<keyword evidence="2" id="KW-1185">Reference proteome</keyword>
<reference evidence="2" key="1">
    <citation type="journal article" date="2020" name="Nat. Commun.">
        <title>Genome sequence of the cluster root forming white lupin.</title>
        <authorList>
            <person name="Hufnagel B."/>
            <person name="Marques A."/>
            <person name="Soriano A."/>
            <person name="Marques L."/>
            <person name="Divol F."/>
            <person name="Doumas P."/>
            <person name="Sallet E."/>
            <person name="Mancinotti D."/>
            <person name="Carrere S."/>
            <person name="Marande W."/>
            <person name="Arribat S."/>
            <person name="Keller J."/>
            <person name="Huneau C."/>
            <person name="Blein T."/>
            <person name="Aime D."/>
            <person name="Laguerre M."/>
            <person name="Taylor J."/>
            <person name="Schubert V."/>
            <person name="Nelson M."/>
            <person name="Geu-Flores F."/>
            <person name="Crespi M."/>
            <person name="Gallardo-Guerrero K."/>
            <person name="Delaux P.-M."/>
            <person name="Salse J."/>
            <person name="Berges H."/>
            <person name="Guyot R."/>
            <person name="Gouzy J."/>
            <person name="Peret B."/>
        </authorList>
    </citation>
    <scope>NUCLEOTIDE SEQUENCE [LARGE SCALE GENOMIC DNA]</scope>
    <source>
        <strain evidence="2">cv. Amiga</strain>
    </source>
</reference>
<dbReference type="InterPro" id="IPR012338">
    <property type="entry name" value="Beta-lactam/transpept-like"/>
</dbReference>
<dbReference type="InterPro" id="IPR052907">
    <property type="entry name" value="Beta-lactamase/esterase"/>
</dbReference>
<protein>
    <submittedName>
        <fullName evidence="1">Putative beta-lactamase/transpeptidase</fullName>
    </submittedName>
</protein>
<dbReference type="EMBL" id="WOCE01000022">
    <property type="protein sequence ID" value="KAE9588954.1"/>
    <property type="molecule type" value="Genomic_DNA"/>
</dbReference>
<dbReference type="AlphaFoldDB" id="A0A6A4NN00"/>
<dbReference type="PANTHER" id="PTHR43319">
    <property type="entry name" value="BETA-LACTAMASE-RELATED"/>
    <property type="match status" value="1"/>
</dbReference>
<organism evidence="1 2">
    <name type="scientific">Lupinus albus</name>
    <name type="common">White lupine</name>
    <name type="synonym">Lupinus termis</name>
    <dbReference type="NCBI Taxonomy" id="3870"/>
    <lineage>
        <taxon>Eukaryota</taxon>
        <taxon>Viridiplantae</taxon>
        <taxon>Streptophyta</taxon>
        <taxon>Embryophyta</taxon>
        <taxon>Tracheophyta</taxon>
        <taxon>Spermatophyta</taxon>
        <taxon>Magnoliopsida</taxon>
        <taxon>eudicotyledons</taxon>
        <taxon>Gunneridae</taxon>
        <taxon>Pentapetalae</taxon>
        <taxon>rosids</taxon>
        <taxon>fabids</taxon>
        <taxon>Fabales</taxon>
        <taxon>Fabaceae</taxon>
        <taxon>Papilionoideae</taxon>
        <taxon>50 kb inversion clade</taxon>
        <taxon>genistoids sensu lato</taxon>
        <taxon>core genistoids</taxon>
        <taxon>Genisteae</taxon>
        <taxon>Lupinus</taxon>
    </lineage>
</organism>
<evidence type="ECO:0000313" key="2">
    <source>
        <dbReference type="Proteomes" id="UP000447434"/>
    </source>
</evidence>
<sequence length="130" mass="13912">MDSNPRTDVIGKIFRNPKVIDEFLGAGEYENLALPSGGFGLGFKRFSSMEGSSIAFGHSGMGGSTGFCDVTHKFAIAVTLNKMSFGGVTGKIVQLVCSELNIPVPDDFLRFAVKQSGLHVQLNMGRPLIN</sequence>